<sequence>MTSNIVLPLLVSAILRVSNAQEASTTSYQLVKKYTGQNFFDNFAFFSDRDPTNGFVKYVDLETANQTGLAGFASSDSFDNAIYLGVDWWSLNVTPDGRPSTRVESKDTFNHSLWIADIKHMPGGICGSWPAYWLLGEGARWPQAGEIDIMEGINKQTVNKMVLHADTGVSIFNVTGATSSNQTQMRGTLSSLDCSLDTAGSTGCVAEGSWNDFGTDYNAAGGSVLATEFTSDAIRIWNFQRGSVPSDIAAGSPDPEAAADSWGPPDAMFVSSGNGTFDEHFFNLKIIFNTALCGDWIDKTWNTSECASVAPTCQDYVTNNPAVFKDAYWAIGGVQVYQQADPSCTGMSTPLPSNRFQPCSRAQGTDAVRDASGLIEGGNGNHNHS</sequence>
<dbReference type="AlphaFoldDB" id="A0AAN6EZI6"/>
<reference evidence="3" key="1">
    <citation type="submission" date="2023-01" db="EMBL/GenBank/DDBJ databases">
        <title>Exophiala dermititidis isolated from Cystic Fibrosis Patient.</title>
        <authorList>
            <person name="Kurbessoian T."/>
            <person name="Crocker A."/>
            <person name="Murante D."/>
            <person name="Hogan D.A."/>
            <person name="Stajich J.E."/>
        </authorList>
    </citation>
    <scope>NUCLEOTIDE SEQUENCE</scope>
    <source>
        <strain evidence="3">Ex8</strain>
    </source>
</reference>
<dbReference type="SUPFAM" id="SSF49899">
    <property type="entry name" value="Concanavalin A-like lectins/glucanases"/>
    <property type="match status" value="1"/>
</dbReference>
<dbReference type="GO" id="GO:0009251">
    <property type="term" value="P:glucan catabolic process"/>
    <property type="evidence" value="ECO:0007669"/>
    <property type="project" value="TreeGrafter"/>
</dbReference>
<accession>A0AAN6EZI6</accession>
<evidence type="ECO:0000256" key="1">
    <source>
        <dbReference type="SAM" id="SignalP"/>
    </source>
</evidence>
<dbReference type="CDD" id="cd02181">
    <property type="entry name" value="GH16_fungal_Lam16A_glucanase"/>
    <property type="match status" value="1"/>
</dbReference>
<dbReference type="PANTHER" id="PTHR10963">
    <property type="entry name" value="GLYCOSYL HYDROLASE-RELATED"/>
    <property type="match status" value="1"/>
</dbReference>
<dbReference type="Pfam" id="PF26113">
    <property type="entry name" value="GH16_XgeA"/>
    <property type="match status" value="1"/>
</dbReference>
<gene>
    <name evidence="3" type="ORF">HRR80_002653</name>
</gene>
<dbReference type="EMBL" id="JAJGCB010000003">
    <property type="protein sequence ID" value="KAJ8994158.1"/>
    <property type="molecule type" value="Genomic_DNA"/>
</dbReference>
<keyword evidence="1" id="KW-0732">Signal</keyword>
<dbReference type="InterPro" id="IPR013320">
    <property type="entry name" value="ConA-like_dom_sf"/>
</dbReference>
<evidence type="ECO:0000313" key="4">
    <source>
        <dbReference type="Proteomes" id="UP001161757"/>
    </source>
</evidence>
<evidence type="ECO:0000313" key="3">
    <source>
        <dbReference type="EMBL" id="KAJ8994158.1"/>
    </source>
</evidence>
<feature type="signal peptide" evidence="1">
    <location>
        <begin position="1"/>
        <end position="20"/>
    </location>
</feature>
<dbReference type="GO" id="GO:0004553">
    <property type="term" value="F:hydrolase activity, hydrolyzing O-glycosyl compounds"/>
    <property type="evidence" value="ECO:0007669"/>
    <property type="project" value="InterPro"/>
</dbReference>
<feature type="chain" id="PRO_5042932979" description="GH16 domain-containing protein" evidence="1">
    <location>
        <begin position="21"/>
        <end position="385"/>
    </location>
</feature>
<organism evidence="3 4">
    <name type="scientific">Exophiala dermatitidis</name>
    <name type="common">Black yeast-like fungus</name>
    <name type="synonym">Wangiella dermatitidis</name>
    <dbReference type="NCBI Taxonomy" id="5970"/>
    <lineage>
        <taxon>Eukaryota</taxon>
        <taxon>Fungi</taxon>
        <taxon>Dikarya</taxon>
        <taxon>Ascomycota</taxon>
        <taxon>Pezizomycotina</taxon>
        <taxon>Eurotiomycetes</taxon>
        <taxon>Chaetothyriomycetidae</taxon>
        <taxon>Chaetothyriales</taxon>
        <taxon>Herpotrichiellaceae</taxon>
        <taxon>Exophiala</taxon>
    </lineage>
</organism>
<feature type="domain" description="GH16" evidence="2">
    <location>
        <begin position="21"/>
        <end position="305"/>
    </location>
</feature>
<dbReference type="InterPro" id="IPR050546">
    <property type="entry name" value="Glycosyl_Hydrlase_16"/>
</dbReference>
<dbReference type="InterPro" id="IPR000757">
    <property type="entry name" value="Beta-glucanase-like"/>
</dbReference>
<dbReference type="Proteomes" id="UP001161757">
    <property type="component" value="Unassembled WGS sequence"/>
</dbReference>
<protein>
    <recommendedName>
        <fullName evidence="2">GH16 domain-containing protein</fullName>
    </recommendedName>
</protein>
<name>A0AAN6EZI6_EXODE</name>
<comment type="caution">
    <text evidence="3">The sequence shown here is derived from an EMBL/GenBank/DDBJ whole genome shotgun (WGS) entry which is preliminary data.</text>
</comment>
<evidence type="ECO:0000259" key="2">
    <source>
        <dbReference type="PROSITE" id="PS51762"/>
    </source>
</evidence>
<dbReference type="PROSITE" id="PS51762">
    <property type="entry name" value="GH16_2"/>
    <property type="match status" value="1"/>
</dbReference>
<dbReference type="PANTHER" id="PTHR10963:SF24">
    <property type="entry name" value="GLYCOSIDASE C21B10.07-RELATED"/>
    <property type="match status" value="1"/>
</dbReference>
<proteinExistence type="predicted"/>
<dbReference type="Gene3D" id="2.60.120.200">
    <property type="match status" value="1"/>
</dbReference>